<dbReference type="InterPro" id="IPR029001">
    <property type="entry name" value="ITPase-like_fam"/>
</dbReference>
<name>E8WVK1_GRATM</name>
<dbReference type="STRING" id="1198114.AciX9_1390"/>
<dbReference type="GO" id="GO:0009143">
    <property type="term" value="P:nucleoside triphosphate catabolic process"/>
    <property type="evidence" value="ECO:0007669"/>
    <property type="project" value="InterPro"/>
</dbReference>
<organism evidence="5">
    <name type="scientific">Granulicella tundricola (strain ATCC BAA-1859 / DSM 23138 / MP5ACTX9)</name>
    <dbReference type="NCBI Taxonomy" id="1198114"/>
    <lineage>
        <taxon>Bacteria</taxon>
        <taxon>Pseudomonadati</taxon>
        <taxon>Acidobacteriota</taxon>
        <taxon>Terriglobia</taxon>
        <taxon>Terriglobales</taxon>
        <taxon>Acidobacteriaceae</taxon>
        <taxon>Granulicella</taxon>
    </lineage>
</organism>
<dbReference type="CDD" id="cd00515">
    <property type="entry name" value="HAM1"/>
    <property type="match status" value="1"/>
</dbReference>
<dbReference type="AlphaFoldDB" id="E8WVK1"/>
<evidence type="ECO:0000313" key="4">
    <source>
        <dbReference type="EMBL" id="ADW68449.1"/>
    </source>
</evidence>
<keyword evidence="3" id="KW-0546">Nucleotide metabolism</keyword>
<dbReference type="EMBL" id="CP002480">
    <property type="protein sequence ID" value="ADW68449.1"/>
    <property type="molecule type" value="Genomic_DNA"/>
</dbReference>
<reference evidence="5" key="1">
    <citation type="submission" date="2011-01" db="EMBL/GenBank/DDBJ databases">
        <title>Complete sequence of chromosome of Acidobacterium sp. MP5ACTX9.</title>
        <authorList>
            <consortium name="US DOE Joint Genome Institute"/>
            <person name="Lucas S."/>
            <person name="Copeland A."/>
            <person name="Lapidus A."/>
            <person name="Cheng J.-F."/>
            <person name="Goodwin L."/>
            <person name="Pitluck S."/>
            <person name="Teshima H."/>
            <person name="Detter J.C."/>
            <person name="Han C."/>
            <person name="Tapia R."/>
            <person name="Land M."/>
            <person name="Hauser L."/>
            <person name="Kyrpides N."/>
            <person name="Ivanova N."/>
            <person name="Ovchinnikova G."/>
            <person name="Pagani I."/>
            <person name="Rawat S.R."/>
            <person name="Mannisto M."/>
            <person name="Haggblom M.M."/>
            <person name="Woyke T."/>
        </authorList>
    </citation>
    <scope>NUCLEOTIDE SEQUENCE [LARGE SCALE GENOMIC DNA]</scope>
    <source>
        <strain evidence="5">MP5ACTX9</strain>
    </source>
</reference>
<protein>
    <submittedName>
        <fullName evidence="4">Nucleoside-triphosphatase</fullName>
        <ecNumber evidence="4">3.6.1.15</ecNumber>
    </submittedName>
</protein>
<dbReference type="RefSeq" id="WP_013579771.1">
    <property type="nucleotide sequence ID" value="NC_015064.1"/>
</dbReference>
<comment type="similarity">
    <text evidence="1">Belongs to the HAM1 NTPase family.</text>
</comment>
<sequence>MPLTLYIATSNPGKLRDFAHAAANQEDQTGTVTILPVSNLSSIPEPIEDAPTFEGNACIKALAYSVLAPDQIVLADDSGIELDALAGAPGVRSARFAEDENFPATPGQTKDDRNNQALQARAAHLTGVQRRARYRCVIAAARNGEIIANGTGSLEGILLESPQGKEGFGYDPYFLVPETNQTMAELDPATRLTLSHRGRALRDLLPKLPH</sequence>
<evidence type="ECO:0000256" key="3">
    <source>
        <dbReference type="ARBA" id="ARBA00023080"/>
    </source>
</evidence>
<evidence type="ECO:0000256" key="1">
    <source>
        <dbReference type="ARBA" id="ARBA00008023"/>
    </source>
</evidence>
<dbReference type="Proteomes" id="UP000000343">
    <property type="component" value="Chromosome"/>
</dbReference>
<proteinExistence type="inferred from homology"/>
<dbReference type="GO" id="GO:0047429">
    <property type="term" value="F:nucleoside triphosphate diphosphatase activity"/>
    <property type="evidence" value="ECO:0007669"/>
    <property type="project" value="InterPro"/>
</dbReference>
<dbReference type="PaxDb" id="1198114-AciX9_1390"/>
<accession>E8WVK1</accession>
<dbReference type="OrthoDB" id="9807456at2"/>
<dbReference type="HOGENOM" id="CLU_082080_0_3_0"/>
<gene>
    <name evidence="4" type="ordered locus">AciX9_1390</name>
</gene>
<dbReference type="KEGG" id="acm:AciX9_1390"/>
<evidence type="ECO:0000313" key="5">
    <source>
        <dbReference type="Proteomes" id="UP000000343"/>
    </source>
</evidence>
<dbReference type="GO" id="GO:0017111">
    <property type="term" value="F:ribonucleoside triphosphate phosphatase activity"/>
    <property type="evidence" value="ECO:0007669"/>
    <property type="project" value="UniProtKB-EC"/>
</dbReference>
<dbReference type="eggNOG" id="COG0127">
    <property type="taxonomic scope" value="Bacteria"/>
</dbReference>
<keyword evidence="2 4" id="KW-0378">Hydrolase</keyword>
<dbReference type="EC" id="3.6.1.15" evidence="4"/>
<dbReference type="PANTHER" id="PTHR11067:SF9">
    <property type="entry name" value="INOSINE TRIPHOSPHATE PYROPHOSPHATASE"/>
    <property type="match status" value="1"/>
</dbReference>
<dbReference type="PANTHER" id="PTHR11067">
    <property type="entry name" value="INOSINE TRIPHOSPHATE PYROPHOSPHATASE/HAM1 PROTEIN"/>
    <property type="match status" value="1"/>
</dbReference>
<dbReference type="InterPro" id="IPR002637">
    <property type="entry name" value="RdgB/HAM1"/>
</dbReference>
<dbReference type="Pfam" id="PF01725">
    <property type="entry name" value="Ham1p_like"/>
    <property type="match status" value="1"/>
</dbReference>
<evidence type="ECO:0000256" key="2">
    <source>
        <dbReference type="ARBA" id="ARBA00022801"/>
    </source>
</evidence>
<dbReference type="Gene3D" id="3.90.950.10">
    <property type="match status" value="1"/>
</dbReference>
<dbReference type="GO" id="GO:0005829">
    <property type="term" value="C:cytosol"/>
    <property type="evidence" value="ECO:0007669"/>
    <property type="project" value="TreeGrafter"/>
</dbReference>
<keyword evidence="5" id="KW-1185">Reference proteome</keyword>
<dbReference type="SUPFAM" id="SSF52972">
    <property type="entry name" value="ITPase-like"/>
    <property type="match status" value="1"/>
</dbReference>
<dbReference type="GO" id="GO:0009117">
    <property type="term" value="P:nucleotide metabolic process"/>
    <property type="evidence" value="ECO:0007669"/>
    <property type="project" value="UniProtKB-KW"/>
</dbReference>